<evidence type="ECO:0000256" key="6">
    <source>
        <dbReference type="ARBA" id="ARBA00022898"/>
    </source>
</evidence>
<feature type="binding site" evidence="8">
    <location>
        <position position="350"/>
    </location>
    <ligand>
        <name>substrate</name>
    </ligand>
</feature>
<dbReference type="Proteomes" id="UP000294555">
    <property type="component" value="Unassembled WGS sequence"/>
</dbReference>
<evidence type="ECO:0000256" key="1">
    <source>
        <dbReference type="ARBA" id="ARBA00001933"/>
    </source>
</evidence>
<feature type="binding site" evidence="8">
    <location>
        <position position="233"/>
    </location>
    <ligand>
        <name>pyridoxal 5'-phosphate</name>
        <dbReference type="ChEBI" id="CHEBI:597326"/>
    </ligand>
</feature>
<evidence type="ECO:0000259" key="10">
    <source>
        <dbReference type="Pfam" id="PF00155"/>
    </source>
</evidence>
<gene>
    <name evidence="8" type="primary">bioF</name>
    <name evidence="11" type="ORF">EZJ58_2018</name>
</gene>
<name>A0A4V2Q2S7_9GAMM</name>
<proteinExistence type="inferred from homology"/>
<dbReference type="HAMAP" id="MF_01693">
    <property type="entry name" value="BioF_aminotrans_2"/>
    <property type="match status" value="1"/>
</dbReference>
<evidence type="ECO:0000256" key="2">
    <source>
        <dbReference type="ARBA" id="ARBA00004746"/>
    </source>
</evidence>
<comment type="cofactor">
    <cofactor evidence="1 8 9">
        <name>pyridoxal 5'-phosphate</name>
        <dbReference type="ChEBI" id="CHEBI:597326"/>
    </cofactor>
</comment>
<feature type="binding site" evidence="8">
    <location>
        <position position="133"/>
    </location>
    <ligand>
        <name>substrate</name>
    </ligand>
</feature>
<dbReference type="EMBL" id="SJOI01000001">
    <property type="protein sequence ID" value="TCL03928.1"/>
    <property type="molecule type" value="Genomic_DNA"/>
</dbReference>
<evidence type="ECO:0000256" key="8">
    <source>
        <dbReference type="HAMAP-Rule" id="MF_01693"/>
    </source>
</evidence>
<evidence type="ECO:0000256" key="3">
    <source>
        <dbReference type="ARBA" id="ARBA00011738"/>
    </source>
</evidence>
<dbReference type="AlphaFoldDB" id="A0A4V2Q2S7"/>
<sequence length="385" mass="40783">MSWSERIAQGLQSRRQADAYRRRLAIIGGNGPRLQYRGRQYLNFSSNDYLGLARNPDIIAAWAEGASAHGVGSGGSGHVAGYSEAHRDLEQRLAGWLGYERALLFNAGYAANQGLIAALVAKGDMVLADKLSHASLLEAAVLSPGQLRRFHHNDAGSLRQLTRAECTGNRLAITEGIFSMDGDSAPLAALQRGIADAGGWLLVDDAHGFGVVGEQGRGSAWQQGCHPELLVVTFGKAAGVAGAAVLCAEPVAEYLLQYARHLIYSTAMPPAQVCAIDASLDAIIRGDGLRAQLGRNITRFRAGAAGLGYRLAPSASAIQPLLVGENGRALELTESLRERGCWLTAIRPPTVPVGGARLRITLTAAHQSADIDCLLEALADVRRPA</sequence>
<dbReference type="GO" id="GO:0008710">
    <property type="term" value="F:8-amino-7-oxononanoate synthase activity"/>
    <property type="evidence" value="ECO:0007669"/>
    <property type="project" value="UniProtKB-UniRule"/>
</dbReference>
<evidence type="ECO:0000313" key="12">
    <source>
        <dbReference type="Proteomes" id="UP000294555"/>
    </source>
</evidence>
<dbReference type="InterPro" id="IPR015424">
    <property type="entry name" value="PyrdxlP-dep_Trfase"/>
</dbReference>
<comment type="catalytic activity">
    <reaction evidence="7 8">
        <text>6-carboxyhexanoyl-[ACP] + L-alanine + H(+) = (8S)-8-amino-7-oxononanoate + holo-[ACP] + CO2</text>
        <dbReference type="Rhea" id="RHEA:42288"/>
        <dbReference type="Rhea" id="RHEA-COMP:9685"/>
        <dbReference type="Rhea" id="RHEA-COMP:9955"/>
        <dbReference type="ChEBI" id="CHEBI:15378"/>
        <dbReference type="ChEBI" id="CHEBI:16526"/>
        <dbReference type="ChEBI" id="CHEBI:57972"/>
        <dbReference type="ChEBI" id="CHEBI:64479"/>
        <dbReference type="ChEBI" id="CHEBI:78846"/>
        <dbReference type="ChEBI" id="CHEBI:149468"/>
        <dbReference type="EC" id="2.3.1.47"/>
    </reaction>
</comment>
<dbReference type="GO" id="GO:0009102">
    <property type="term" value="P:biotin biosynthetic process"/>
    <property type="evidence" value="ECO:0007669"/>
    <property type="project" value="UniProtKB-UniRule"/>
</dbReference>
<dbReference type="InterPro" id="IPR004723">
    <property type="entry name" value="AONS_Archaea/Proteobacteria"/>
</dbReference>
<accession>A0A4V2Q2S7</accession>
<keyword evidence="12" id="KW-1185">Reference proteome</keyword>
<evidence type="ECO:0000256" key="9">
    <source>
        <dbReference type="PIRSR" id="PIRSR604723-51"/>
    </source>
</evidence>
<comment type="subunit">
    <text evidence="3 8">Homodimer.</text>
</comment>
<comment type="pathway">
    <text evidence="2 8">Cofactor biosynthesis; biotin biosynthesis.</text>
</comment>
<dbReference type="SUPFAM" id="SSF53383">
    <property type="entry name" value="PLP-dependent transferases"/>
    <property type="match status" value="1"/>
</dbReference>
<feature type="binding site" evidence="8">
    <location>
        <position position="179"/>
    </location>
    <ligand>
        <name>pyridoxal 5'-phosphate</name>
        <dbReference type="ChEBI" id="CHEBI:597326"/>
    </ligand>
</feature>
<dbReference type="Gene3D" id="3.40.640.10">
    <property type="entry name" value="Type I PLP-dependent aspartate aminotransferase-like (Major domain)"/>
    <property type="match status" value="1"/>
</dbReference>
<protein>
    <recommendedName>
        <fullName evidence="8">8-amino-7-oxononanoate synthase</fullName>
        <shortName evidence="8">AONS</shortName>
        <ecNumber evidence="8">2.3.1.47</ecNumber>
    </recommendedName>
    <alternativeName>
        <fullName evidence="8">7-keto-8-amino-pelargonic acid synthase</fullName>
        <shortName evidence="8">7-KAP synthase</shortName>
        <shortName evidence="8">KAPA synthase</shortName>
    </alternativeName>
    <alternativeName>
        <fullName evidence="8">8-amino-7-ketopelargonate synthase</fullName>
    </alternativeName>
</protein>
<evidence type="ECO:0000256" key="7">
    <source>
        <dbReference type="ARBA" id="ARBA00047715"/>
    </source>
</evidence>
<dbReference type="UniPathway" id="UPA00078"/>
<dbReference type="EC" id="2.3.1.47" evidence="8"/>
<dbReference type="InterPro" id="IPR004839">
    <property type="entry name" value="Aminotransferase_I/II_large"/>
</dbReference>
<comment type="similarity">
    <text evidence="8">Belongs to the class-II pyridoxal-phosphate-dependent aminotransferase family. BioF subfamily.</text>
</comment>
<reference evidence="11 12" key="1">
    <citation type="submission" date="2019-02" db="EMBL/GenBank/DDBJ databases">
        <title>Investigation of anaerobic lignin degradation for improved lignocellulosic biofuels.</title>
        <authorList>
            <person name="Deangelis K."/>
        </authorList>
    </citation>
    <scope>NUCLEOTIDE SEQUENCE [LARGE SCALE GENOMIC DNA]</scope>
    <source>
        <strain evidence="11 12">159R</strain>
    </source>
</reference>
<feature type="binding site" evidence="8">
    <location>
        <position position="207"/>
    </location>
    <ligand>
        <name>pyridoxal 5'-phosphate</name>
        <dbReference type="ChEBI" id="CHEBI:597326"/>
    </ligand>
</feature>
<evidence type="ECO:0000256" key="5">
    <source>
        <dbReference type="ARBA" id="ARBA00022756"/>
    </source>
</evidence>
<dbReference type="InterPro" id="IPR022834">
    <property type="entry name" value="AONS_Proteobacteria"/>
</dbReference>
<keyword evidence="5 8" id="KW-0093">Biotin biosynthesis</keyword>
<feature type="binding site" evidence="8">
    <location>
        <position position="21"/>
    </location>
    <ligand>
        <name>substrate</name>
    </ligand>
</feature>
<keyword evidence="4 8" id="KW-0808">Transferase</keyword>
<keyword evidence="6 8" id="KW-0663">Pyridoxal phosphate</keyword>
<dbReference type="Gene3D" id="3.90.1150.10">
    <property type="entry name" value="Aspartate Aminotransferase, domain 1"/>
    <property type="match status" value="1"/>
</dbReference>
<dbReference type="Pfam" id="PF00155">
    <property type="entry name" value="Aminotran_1_2"/>
    <property type="match status" value="1"/>
</dbReference>
<feature type="modified residue" description="N6-(pyridoxal phosphate)lysine" evidence="8 9">
    <location>
        <position position="236"/>
    </location>
</feature>
<dbReference type="RefSeq" id="WP_132922749.1">
    <property type="nucleotide sequence ID" value="NZ_SJOI01000001.1"/>
</dbReference>
<dbReference type="GO" id="GO:0030170">
    <property type="term" value="F:pyridoxal phosphate binding"/>
    <property type="evidence" value="ECO:0007669"/>
    <property type="project" value="UniProtKB-UniRule"/>
</dbReference>
<evidence type="ECO:0000313" key="11">
    <source>
        <dbReference type="EMBL" id="TCL03928.1"/>
    </source>
</evidence>
<organism evidence="11 12">
    <name type="scientific">Sodalis ligni</name>
    <dbReference type="NCBI Taxonomy" id="2697027"/>
    <lineage>
        <taxon>Bacteria</taxon>
        <taxon>Pseudomonadati</taxon>
        <taxon>Pseudomonadota</taxon>
        <taxon>Gammaproteobacteria</taxon>
        <taxon>Enterobacterales</taxon>
        <taxon>Bruguierivoracaceae</taxon>
        <taxon>Sodalis</taxon>
    </lineage>
</organism>
<dbReference type="InterPro" id="IPR050087">
    <property type="entry name" value="AON_synthase_class-II"/>
</dbReference>
<evidence type="ECO:0000256" key="4">
    <source>
        <dbReference type="ARBA" id="ARBA00022679"/>
    </source>
</evidence>
<dbReference type="PANTHER" id="PTHR13693">
    <property type="entry name" value="CLASS II AMINOTRANSFERASE/8-AMINO-7-OXONONANOATE SYNTHASE"/>
    <property type="match status" value="1"/>
</dbReference>
<dbReference type="OrthoDB" id="9807157at2"/>
<dbReference type="NCBIfam" id="TIGR00858">
    <property type="entry name" value="bioF"/>
    <property type="match status" value="1"/>
</dbReference>
<comment type="caution">
    <text evidence="11">The sequence shown here is derived from an EMBL/GenBank/DDBJ whole genome shotgun (WGS) entry which is preliminary data.</text>
</comment>
<dbReference type="InterPro" id="IPR015422">
    <property type="entry name" value="PyrdxlP-dep_Trfase_small"/>
</dbReference>
<comment type="function">
    <text evidence="8">Catalyzes the decarboxylative condensation of pimeloyl-[acyl-carrier protein] and L-alanine to produce 8-amino-7-oxononanoate (AON), [acyl-carrier protein], and carbon dioxide.</text>
</comment>
<dbReference type="InterPro" id="IPR015421">
    <property type="entry name" value="PyrdxlP-dep_Trfase_major"/>
</dbReference>
<feature type="binding site" evidence="8">
    <location>
        <begin position="108"/>
        <end position="109"/>
    </location>
    <ligand>
        <name>pyridoxal 5'-phosphate</name>
        <dbReference type="ChEBI" id="CHEBI:597326"/>
    </ligand>
</feature>
<dbReference type="PANTHER" id="PTHR13693:SF100">
    <property type="entry name" value="8-AMINO-7-OXONONANOATE SYNTHASE"/>
    <property type="match status" value="1"/>
</dbReference>
<feature type="domain" description="Aminotransferase class I/classII large" evidence="10">
    <location>
        <begin position="40"/>
        <end position="378"/>
    </location>
</feature>